<dbReference type="GO" id="GO:0009977">
    <property type="term" value="F:proton motive force dependent protein transmembrane transporter activity"/>
    <property type="evidence" value="ECO:0007669"/>
    <property type="project" value="TreeGrafter"/>
</dbReference>
<evidence type="ECO:0000256" key="4">
    <source>
        <dbReference type="ARBA" id="ARBA00023136"/>
    </source>
</evidence>
<evidence type="ECO:0000256" key="1">
    <source>
        <dbReference type="ARBA" id="ARBA00004141"/>
    </source>
</evidence>
<keyword evidence="5" id="KW-0811">Translocation</keyword>
<dbReference type="EMBL" id="VNHX01000001">
    <property type="protein sequence ID" value="TYP98665.1"/>
    <property type="molecule type" value="Genomic_DNA"/>
</dbReference>
<proteinExistence type="inferred from homology"/>
<gene>
    <name evidence="5" type="primary">tatC</name>
    <name evidence="6" type="ORF">BC792_101323</name>
</gene>
<dbReference type="GO" id="GO:0033281">
    <property type="term" value="C:TAT protein transport complex"/>
    <property type="evidence" value="ECO:0007669"/>
    <property type="project" value="UniProtKB-UniRule"/>
</dbReference>
<feature type="transmembrane region" description="Helical" evidence="5">
    <location>
        <begin position="203"/>
        <end position="229"/>
    </location>
</feature>
<dbReference type="HAMAP" id="MF_00902">
    <property type="entry name" value="TatC"/>
    <property type="match status" value="1"/>
</dbReference>
<keyword evidence="2 5" id="KW-0812">Transmembrane</keyword>
<dbReference type="Pfam" id="PF00902">
    <property type="entry name" value="TatC"/>
    <property type="match status" value="1"/>
</dbReference>
<keyword evidence="5" id="KW-0813">Transport</keyword>
<evidence type="ECO:0000256" key="2">
    <source>
        <dbReference type="ARBA" id="ARBA00022692"/>
    </source>
</evidence>
<keyword evidence="7" id="KW-1185">Reference proteome</keyword>
<dbReference type="PANTHER" id="PTHR30371">
    <property type="entry name" value="SEC-INDEPENDENT PROTEIN TRANSLOCASE PROTEIN TATC"/>
    <property type="match status" value="1"/>
</dbReference>
<name>A0A5S5DSB6_9SPHI</name>
<reference evidence="6 7" key="1">
    <citation type="submission" date="2019-07" db="EMBL/GenBank/DDBJ databases">
        <title>Genomic Encyclopedia of Archaeal and Bacterial Type Strains, Phase II (KMG-II): from individual species to whole genera.</title>
        <authorList>
            <person name="Goeker M."/>
        </authorList>
    </citation>
    <scope>NUCLEOTIDE SEQUENCE [LARGE SCALE GENOMIC DNA]</scope>
    <source>
        <strain evidence="6 7">DSM 18850</strain>
    </source>
</reference>
<comment type="function">
    <text evidence="5">Part of the twin-arginine translocation (Tat) system that transports large folded proteins containing a characteristic twin-arginine motif in their signal peptide across membranes.</text>
</comment>
<feature type="transmembrane region" description="Helical" evidence="5">
    <location>
        <begin position="159"/>
        <end position="183"/>
    </location>
</feature>
<comment type="caution">
    <text evidence="5">Lacks conserved residue(s) required for the propagation of feature annotation.</text>
</comment>
<keyword evidence="3 5" id="KW-1133">Transmembrane helix</keyword>
<dbReference type="PANTHER" id="PTHR30371:SF0">
    <property type="entry name" value="SEC-INDEPENDENT PROTEIN TRANSLOCASE PROTEIN TATC, CHLOROPLASTIC-RELATED"/>
    <property type="match status" value="1"/>
</dbReference>
<dbReference type="NCBIfam" id="TIGR00945">
    <property type="entry name" value="tatC"/>
    <property type="match status" value="1"/>
</dbReference>
<dbReference type="InterPro" id="IPR002033">
    <property type="entry name" value="TatC"/>
</dbReference>
<dbReference type="GO" id="GO:0065002">
    <property type="term" value="P:intracellular protein transmembrane transport"/>
    <property type="evidence" value="ECO:0007669"/>
    <property type="project" value="TreeGrafter"/>
</dbReference>
<evidence type="ECO:0000313" key="7">
    <source>
        <dbReference type="Proteomes" id="UP000325105"/>
    </source>
</evidence>
<evidence type="ECO:0000256" key="3">
    <source>
        <dbReference type="ARBA" id="ARBA00022989"/>
    </source>
</evidence>
<feature type="transmembrane region" description="Helical" evidence="5">
    <location>
        <begin position="117"/>
        <end position="138"/>
    </location>
</feature>
<feature type="transmembrane region" description="Helical" evidence="5">
    <location>
        <begin position="51"/>
        <end position="73"/>
    </location>
</feature>
<dbReference type="PRINTS" id="PR01840">
    <property type="entry name" value="TATCFAMILY"/>
</dbReference>
<keyword evidence="5" id="KW-0653">Protein transport</keyword>
<dbReference type="Proteomes" id="UP000325105">
    <property type="component" value="Unassembled WGS sequence"/>
</dbReference>
<evidence type="ECO:0000313" key="6">
    <source>
        <dbReference type="EMBL" id="TYP98665.1"/>
    </source>
</evidence>
<comment type="caution">
    <text evidence="6">The sequence shown here is derived from an EMBL/GenBank/DDBJ whole genome shotgun (WGS) entry which is preliminary data.</text>
</comment>
<accession>A0A5S5DSB6</accession>
<keyword evidence="4 5" id="KW-0472">Membrane</keyword>
<evidence type="ECO:0000256" key="5">
    <source>
        <dbReference type="HAMAP-Rule" id="MF_00902"/>
    </source>
</evidence>
<sequence>MVFLFLSGNNFTMSNSNNLIRAIKEKGKNIEAEMSFFDHLEVLRWHIIRSVIAIAVFAILSFTFYDFVFNQIIMGPKNLDFWTYRMMCKVGDLLNLEGFCVERIPFNIINTELAGQFMLQINSCLLMAIALGFPYLLFEIWLFVKPALTDIERKSAQGFVLYASLLFILGALFGYYIVVPLSVNFLANVSLSEEITNQITIDSYLSTIATLTLGCGVVFLLPILVFILSKLGLMTPEFMRASRRYATVIILIIAAIITPTADVITLLTVSAPMFLLYELSIMVSANVKKRRLEAEKEFYNK</sequence>
<comment type="similarity">
    <text evidence="5">Belongs to the TatC family.</text>
</comment>
<comment type="subunit">
    <text evidence="5">Forms a complex with TatA.</text>
</comment>
<dbReference type="GO" id="GO:0043953">
    <property type="term" value="P:protein transport by the Tat complex"/>
    <property type="evidence" value="ECO:0007669"/>
    <property type="project" value="UniProtKB-UniRule"/>
</dbReference>
<protein>
    <recommendedName>
        <fullName evidence="5">Sec-independent protein translocase protein TatC</fullName>
    </recommendedName>
</protein>
<keyword evidence="5" id="KW-1003">Cell membrane</keyword>
<comment type="subcellular location">
    <subcellularLocation>
        <location evidence="5">Cell membrane</location>
        <topology evidence="5">Multi-pass membrane protein</topology>
    </subcellularLocation>
    <subcellularLocation>
        <location evidence="1">Membrane</location>
        <topology evidence="1">Multi-pass membrane protein</topology>
    </subcellularLocation>
</comment>
<dbReference type="AlphaFoldDB" id="A0A5S5DSB6"/>
<organism evidence="6 7">
    <name type="scientific">Sphingobacterium allocomposti</name>
    <dbReference type="NCBI Taxonomy" id="415956"/>
    <lineage>
        <taxon>Bacteria</taxon>
        <taxon>Pseudomonadati</taxon>
        <taxon>Bacteroidota</taxon>
        <taxon>Sphingobacteriia</taxon>
        <taxon>Sphingobacteriales</taxon>
        <taxon>Sphingobacteriaceae</taxon>
        <taxon>Sphingobacterium</taxon>
    </lineage>
</organism>